<dbReference type="GeneID" id="41328582"/>
<dbReference type="EC" id="4.1.1.25" evidence="8"/>
<proteinExistence type="inferred from homology"/>
<keyword evidence="4 7" id="KW-0456">Lyase</keyword>
<dbReference type="GO" id="GO:0004837">
    <property type="term" value="F:tyrosine decarboxylase activity"/>
    <property type="evidence" value="ECO:0007669"/>
    <property type="project" value="UniProtKB-EC"/>
</dbReference>
<dbReference type="InterPro" id="IPR002129">
    <property type="entry name" value="PyrdxlP-dep_de-COase"/>
</dbReference>
<dbReference type="InterPro" id="IPR050477">
    <property type="entry name" value="GrpII_AminoAcid_Decarb"/>
</dbReference>
<evidence type="ECO:0000256" key="2">
    <source>
        <dbReference type="ARBA" id="ARBA00022793"/>
    </source>
</evidence>
<dbReference type="KEGG" id="psyt:DSAG12_00578"/>
<evidence type="ECO:0000256" key="1">
    <source>
        <dbReference type="ARBA" id="ARBA00001933"/>
    </source>
</evidence>
<comment type="similarity">
    <text evidence="5">Belongs to the group II decarboxylase family. Sphingosine-1-phosphate lyase subfamily.</text>
</comment>
<dbReference type="RefSeq" id="WP_147661704.1">
    <property type="nucleotide sequence ID" value="NZ_CP042905.2"/>
</dbReference>
<sequence length="416" mass="46278">MELSDKGKPLTDILQNIEGFIGYSENNFPKLHKGKSRSLILTELEDRLKIDLDYSSGKVLGAMTTPPHDFARYIYSKFIDRNLGDRGLNPGTAAIEKEVIEMLGNLLGDPYVDGNITSGGTEANIIAMLLAKQNNLDIKEPSIVIPDSAHYSFDKAAILMGLKVKRAKLLSNYHLDFDHYESLIDDNTIALVGILGTSALGLIDPIEKIGKLAGKYNKYFHVDAAFGGLVVPFMEELGYDFPPYNLKVPEICSYTVDPHKMGMSVNPSGSLLVKDSNVNSFKFEIPYLAGGAFPSYNILGTRPGASAISFWGLMQFMGKQGFVENVRHSLENTYYLKDQIEEIPELKIATEPTMNVLGIQMSSKANMSLDRFNSLLRQKGWALGVFKQWNLLRVVLMPHIKKSHLAEFLKDVKAIF</sequence>
<dbReference type="GO" id="GO:0019752">
    <property type="term" value="P:carboxylic acid metabolic process"/>
    <property type="evidence" value="ECO:0007669"/>
    <property type="project" value="InterPro"/>
</dbReference>
<keyword evidence="2" id="KW-0210">Decarboxylase</keyword>
<organism evidence="8 9">
    <name type="scientific">Promethearchaeum syntrophicum</name>
    <dbReference type="NCBI Taxonomy" id="2594042"/>
    <lineage>
        <taxon>Archaea</taxon>
        <taxon>Promethearchaeati</taxon>
        <taxon>Promethearchaeota</taxon>
        <taxon>Promethearchaeia</taxon>
        <taxon>Promethearchaeales</taxon>
        <taxon>Promethearchaeaceae</taxon>
        <taxon>Promethearchaeum</taxon>
    </lineage>
</organism>
<dbReference type="AlphaFoldDB" id="A0A5B9D6T6"/>
<dbReference type="GO" id="GO:0004068">
    <property type="term" value="F:aspartate 1-decarboxylase activity"/>
    <property type="evidence" value="ECO:0007669"/>
    <property type="project" value="TreeGrafter"/>
</dbReference>
<dbReference type="InterPro" id="IPR015421">
    <property type="entry name" value="PyrdxlP-dep_Trfase_major"/>
</dbReference>
<accession>A0A5B9D6T6</accession>
<dbReference type="Gene3D" id="3.90.1150.10">
    <property type="entry name" value="Aspartate Aminotransferase, domain 1"/>
    <property type="match status" value="1"/>
</dbReference>
<name>A0A5B9D6T6_9ARCH</name>
<dbReference type="OrthoDB" id="56891at2157"/>
<dbReference type="EMBL" id="CP042905">
    <property type="protein sequence ID" value="QEE14762.1"/>
    <property type="molecule type" value="Genomic_DNA"/>
</dbReference>
<dbReference type="InterPro" id="IPR015422">
    <property type="entry name" value="PyrdxlP-dep_Trfase_small"/>
</dbReference>
<dbReference type="NCBIfam" id="TIGR03812">
    <property type="entry name" value="tyr_de_CO2_Arch"/>
    <property type="match status" value="1"/>
</dbReference>
<keyword evidence="9" id="KW-1185">Reference proteome</keyword>
<reference evidence="8 9" key="1">
    <citation type="journal article" date="2020" name="Nature">
        <title>Isolation of an archaeon at the prokaryote-eukaryote interface.</title>
        <authorList>
            <person name="Imachi H."/>
            <person name="Nobu M.K."/>
            <person name="Nakahara N."/>
            <person name="Morono Y."/>
            <person name="Ogawara M."/>
            <person name="Takaki Y."/>
            <person name="Takano Y."/>
            <person name="Uematsu K."/>
            <person name="Ikuta T."/>
            <person name="Ito M."/>
            <person name="Matsui Y."/>
            <person name="Miyazaki M."/>
            <person name="Murata K."/>
            <person name="Saito Y."/>
            <person name="Sakai S."/>
            <person name="Song C."/>
            <person name="Tasumi E."/>
            <person name="Yamanaka Y."/>
            <person name="Yamaguchi T."/>
            <person name="Kamagata Y."/>
            <person name="Tamaki H."/>
            <person name="Takai K."/>
        </authorList>
    </citation>
    <scope>NUCLEOTIDE SEQUENCE [LARGE SCALE GENOMIC DNA]</scope>
    <source>
        <strain evidence="8 9">MK-D1</strain>
    </source>
</reference>
<dbReference type="SUPFAM" id="SSF53383">
    <property type="entry name" value="PLP-dependent transferases"/>
    <property type="match status" value="1"/>
</dbReference>
<comment type="cofactor">
    <cofactor evidence="1 6 7">
        <name>pyridoxal 5'-phosphate</name>
        <dbReference type="ChEBI" id="CHEBI:597326"/>
    </cofactor>
</comment>
<evidence type="ECO:0000256" key="7">
    <source>
        <dbReference type="RuleBase" id="RU000382"/>
    </source>
</evidence>
<evidence type="ECO:0000256" key="3">
    <source>
        <dbReference type="ARBA" id="ARBA00022898"/>
    </source>
</evidence>
<dbReference type="GO" id="GO:0030170">
    <property type="term" value="F:pyridoxal phosphate binding"/>
    <property type="evidence" value="ECO:0007669"/>
    <property type="project" value="InterPro"/>
</dbReference>
<dbReference type="PANTHER" id="PTHR42735:SF6">
    <property type="entry name" value="SPHINGOSINE-1-PHOSPHATE LYASE 1"/>
    <property type="match status" value="1"/>
</dbReference>
<dbReference type="GO" id="GO:0015937">
    <property type="term" value="P:coenzyme A biosynthetic process"/>
    <property type="evidence" value="ECO:0007669"/>
    <property type="project" value="TreeGrafter"/>
</dbReference>
<evidence type="ECO:0000256" key="6">
    <source>
        <dbReference type="PIRSR" id="PIRSR602129-50"/>
    </source>
</evidence>
<evidence type="ECO:0000256" key="4">
    <source>
        <dbReference type="ARBA" id="ARBA00023239"/>
    </source>
</evidence>
<gene>
    <name evidence="8" type="primary">mfnA</name>
    <name evidence="8" type="ORF">DSAG12_00578</name>
</gene>
<protein>
    <submittedName>
        <fullName evidence="8">Tyrosine decarboxylase MfnA</fullName>
        <ecNumber evidence="8">4.1.1.25</ecNumber>
    </submittedName>
</protein>
<evidence type="ECO:0000313" key="9">
    <source>
        <dbReference type="Proteomes" id="UP000321408"/>
    </source>
</evidence>
<keyword evidence="3 6" id="KW-0663">Pyridoxal phosphate</keyword>
<evidence type="ECO:0000313" key="8">
    <source>
        <dbReference type="EMBL" id="QEE14762.1"/>
    </source>
</evidence>
<evidence type="ECO:0000256" key="5">
    <source>
        <dbReference type="ARBA" id="ARBA00038302"/>
    </source>
</evidence>
<dbReference type="PANTHER" id="PTHR42735">
    <property type="match status" value="1"/>
</dbReference>
<dbReference type="Proteomes" id="UP000321408">
    <property type="component" value="Chromosome"/>
</dbReference>
<dbReference type="InterPro" id="IPR020931">
    <property type="entry name" value="MfnA"/>
</dbReference>
<reference evidence="8 9" key="2">
    <citation type="journal article" date="2024" name="Int. J. Syst. Evol. Microbiol.">
        <title>Promethearchaeum syntrophicum gen. nov., sp. nov., an anaerobic, obligately syntrophic archaeon, the first isolate of the lineage 'Asgard' archaea, and proposal of the new archaeal phylum Promethearchaeota phyl. nov. and kingdom Promethearchaeati regn. nov.</title>
        <authorList>
            <person name="Imachi H."/>
            <person name="Nobu M.K."/>
            <person name="Kato S."/>
            <person name="Takaki Y."/>
            <person name="Miyazaki M."/>
            <person name="Miyata M."/>
            <person name="Ogawara M."/>
            <person name="Saito Y."/>
            <person name="Sakai S."/>
            <person name="Tahara Y.O."/>
            <person name="Takano Y."/>
            <person name="Tasumi E."/>
            <person name="Uematsu K."/>
            <person name="Yoshimura T."/>
            <person name="Itoh T."/>
            <person name="Ohkuma M."/>
            <person name="Takai K."/>
        </authorList>
    </citation>
    <scope>NUCLEOTIDE SEQUENCE [LARGE SCALE GENOMIC DNA]</scope>
    <source>
        <strain evidence="8 9">MK-D1</strain>
    </source>
</reference>
<dbReference type="Gene3D" id="3.40.640.10">
    <property type="entry name" value="Type I PLP-dependent aspartate aminotransferase-like (Major domain)"/>
    <property type="match status" value="1"/>
</dbReference>
<dbReference type="Pfam" id="PF00282">
    <property type="entry name" value="Pyridoxal_deC"/>
    <property type="match status" value="1"/>
</dbReference>
<feature type="modified residue" description="N6-(pyridoxal phosphate)lysine" evidence="6">
    <location>
        <position position="260"/>
    </location>
</feature>
<dbReference type="InterPro" id="IPR015424">
    <property type="entry name" value="PyrdxlP-dep_Trfase"/>
</dbReference>